<evidence type="ECO:0000313" key="2">
    <source>
        <dbReference type="EMBL" id="QES38641.1"/>
    </source>
</evidence>
<reference evidence="2 3" key="1">
    <citation type="submission" date="2018-05" db="EMBL/GenBank/DDBJ databases">
        <title>Streptomyces venezuelae.</title>
        <authorList>
            <person name="Kim W."/>
            <person name="Lee N."/>
            <person name="Cho B.-K."/>
        </authorList>
    </citation>
    <scope>NUCLEOTIDE SEQUENCE [LARGE SCALE GENOMIC DNA]</scope>
    <source>
        <strain evidence="2 3">ATCC 14584</strain>
    </source>
</reference>
<evidence type="ECO:0008006" key="4">
    <source>
        <dbReference type="Google" id="ProtNLM"/>
    </source>
</evidence>
<dbReference type="InterPro" id="IPR006311">
    <property type="entry name" value="TAT_signal"/>
</dbReference>
<proteinExistence type="predicted"/>
<gene>
    <name evidence="2" type="ORF">DEJ48_39300</name>
</gene>
<dbReference type="Proteomes" id="UP000322927">
    <property type="component" value="Chromosome"/>
</dbReference>
<dbReference type="EMBL" id="CP029192">
    <property type="protein sequence ID" value="QES38641.1"/>
    <property type="molecule type" value="Genomic_DNA"/>
</dbReference>
<protein>
    <recommendedName>
        <fullName evidence="4">Metallopeptidase DUF4344</fullName>
    </recommendedName>
</protein>
<sequence length="274" mass="30648">MSRMTSFFRSPSVSRRPVPRAVALVGAAAAAVGVAAACTPDAVPAAEPNVWGISYETPKRGSGAEADFLRERRVLEGVRSSLAKQVRLPGGVRMTAKSCKDAEAEYDPETGRIVVCYEFVAETRELFHDEGRSDVDERVEGALRETLYHEGAHALMDKWELPFVGREEDVADQFAAYQLVRQGARGRRDLAAVADAYRLYAADDDPEDLDYSDEHSPDAARAANYRCWLYGAHPDTHERLVDDTILTRDRSEGCEEEWEALRRGWEHLLKPYRS</sequence>
<feature type="signal peptide" evidence="1">
    <location>
        <begin position="1"/>
        <end position="37"/>
    </location>
</feature>
<evidence type="ECO:0000256" key="1">
    <source>
        <dbReference type="SAM" id="SignalP"/>
    </source>
</evidence>
<feature type="chain" id="PRO_5038458896" description="Metallopeptidase DUF4344" evidence="1">
    <location>
        <begin position="38"/>
        <end position="274"/>
    </location>
</feature>
<organism evidence="2 3">
    <name type="scientific">Streptomyces venezuelae</name>
    <dbReference type="NCBI Taxonomy" id="54571"/>
    <lineage>
        <taxon>Bacteria</taxon>
        <taxon>Bacillati</taxon>
        <taxon>Actinomycetota</taxon>
        <taxon>Actinomycetes</taxon>
        <taxon>Kitasatosporales</taxon>
        <taxon>Streptomycetaceae</taxon>
        <taxon>Streptomyces</taxon>
    </lineage>
</organism>
<evidence type="ECO:0000313" key="3">
    <source>
        <dbReference type="Proteomes" id="UP000322927"/>
    </source>
</evidence>
<name>A0A5P2CB79_STRVZ</name>
<accession>A0A5P2CB79</accession>
<dbReference type="InterPro" id="IPR025644">
    <property type="entry name" value="DUF4344"/>
</dbReference>
<dbReference type="Pfam" id="PF14247">
    <property type="entry name" value="DUF4344"/>
    <property type="match status" value="1"/>
</dbReference>
<dbReference type="AlphaFoldDB" id="A0A5P2CB79"/>
<dbReference type="PROSITE" id="PS51318">
    <property type="entry name" value="TAT"/>
    <property type="match status" value="1"/>
</dbReference>
<keyword evidence="1" id="KW-0732">Signal</keyword>